<keyword evidence="2" id="KW-0963">Cytoplasm</keyword>
<dbReference type="GO" id="GO:0005524">
    <property type="term" value="F:ATP binding"/>
    <property type="evidence" value="ECO:0007669"/>
    <property type="project" value="InterPro"/>
</dbReference>
<proteinExistence type="predicted"/>
<evidence type="ECO:0000313" key="8">
    <source>
        <dbReference type="Proteomes" id="UP001163046"/>
    </source>
</evidence>
<dbReference type="Proteomes" id="UP001163046">
    <property type="component" value="Unassembled WGS sequence"/>
</dbReference>
<dbReference type="PANTHER" id="PTHR46392:SF1">
    <property type="entry name" value="DUAL SERINE_THREONINE AND TYROSINE PROTEIN KINASE"/>
    <property type="match status" value="1"/>
</dbReference>
<feature type="domain" description="Protein kinase" evidence="6">
    <location>
        <begin position="1"/>
        <end position="271"/>
    </location>
</feature>
<dbReference type="GO" id="GO:0043066">
    <property type="term" value="P:negative regulation of apoptotic process"/>
    <property type="evidence" value="ECO:0007669"/>
    <property type="project" value="TreeGrafter"/>
</dbReference>
<evidence type="ECO:0000256" key="4">
    <source>
        <dbReference type="ARBA" id="ARBA00022679"/>
    </source>
</evidence>
<dbReference type="AlphaFoldDB" id="A0A9X0CP28"/>
<dbReference type="GO" id="GO:0005737">
    <property type="term" value="C:cytoplasm"/>
    <property type="evidence" value="ECO:0007669"/>
    <property type="project" value="UniProtKB-SubCell"/>
</dbReference>
<evidence type="ECO:0000256" key="3">
    <source>
        <dbReference type="ARBA" id="ARBA00022527"/>
    </source>
</evidence>
<dbReference type="InterPro" id="IPR001245">
    <property type="entry name" value="Ser-Thr/Tyr_kinase_cat_dom"/>
</dbReference>
<dbReference type="OrthoDB" id="2687620at2759"/>
<dbReference type="GO" id="GO:0044344">
    <property type="term" value="P:cellular response to fibroblast growth factor stimulus"/>
    <property type="evidence" value="ECO:0007669"/>
    <property type="project" value="TreeGrafter"/>
</dbReference>
<comment type="caution">
    <text evidence="7">The sequence shown here is derived from an EMBL/GenBank/DDBJ whole genome shotgun (WGS) entry which is preliminary data.</text>
</comment>
<keyword evidence="3" id="KW-0723">Serine/threonine-protein kinase</keyword>
<dbReference type="Pfam" id="PF07714">
    <property type="entry name" value="PK_Tyr_Ser-Thr"/>
    <property type="match status" value="1"/>
</dbReference>
<evidence type="ECO:0000256" key="1">
    <source>
        <dbReference type="ARBA" id="ARBA00004496"/>
    </source>
</evidence>
<dbReference type="InterPro" id="IPR000719">
    <property type="entry name" value="Prot_kinase_dom"/>
</dbReference>
<dbReference type="GO" id="GO:0070374">
    <property type="term" value="P:positive regulation of ERK1 and ERK2 cascade"/>
    <property type="evidence" value="ECO:0007669"/>
    <property type="project" value="TreeGrafter"/>
</dbReference>
<dbReference type="SUPFAM" id="SSF56112">
    <property type="entry name" value="Protein kinase-like (PK-like)"/>
    <property type="match status" value="1"/>
</dbReference>
<protein>
    <recommendedName>
        <fullName evidence="6">Protein kinase domain-containing protein</fullName>
    </recommendedName>
</protein>
<sequence>MSEAVQFNATTQVTPLHELKALTGWAASTGDSVVKVIEKQKVEADVWVQTAVDLINTMEIQTRIEKAHPNLLFVHGWLIPEPEVIHVLMEKADSDVTTALQENVLPLKTRLKIAEDVANGLNALHSAHYVHQDVKADSILLMKDGTAKINMAKPEKPFERTRQGTPFHLSLEMHKNHGKGQASDCSYDIYAFGALLWVLCEGSGNRRPQAYDRYGTVAAMKLAVEKEIYPERPVEANEACWELMTKCWRQRCVLTVHEVCKEMEDILHCIQ</sequence>
<dbReference type="GO" id="GO:0045743">
    <property type="term" value="P:positive regulation of fibroblast growth factor receptor signaling pathway"/>
    <property type="evidence" value="ECO:0007669"/>
    <property type="project" value="TreeGrafter"/>
</dbReference>
<gene>
    <name evidence="7" type="ORF">OS493_002507</name>
</gene>
<name>A0A9X0CP28_9CNID</name>
<dbReference type="InterPro" id="IPR051302">
    <property type="entry name" value="Dual_SerThr-Tyr_Kinase"/>
</dbReference>
<dbReference type="PROSITE" id="PS50011">
    <property type="entry name" value="PROTEIN_KINASE_DOM"/>
    <property type="match status" value="1"/>
</dbReference>
<keyword evidence="5" id="KW-0418">Kinase</keyword>
<dbReference type="GO" id="GO:0004674">
    <property type="term" value="F:protein serine/threonine kinase activity"/>
    <property type="evidence" value="ECO:0007669"/>
    <property type="project" value="UniProtKB-KW"/>
</dbReference>
<accession>A0A9X0CP28</accession>
<evidence type="ECO:0000256" key="5">
    <source>
        <dbReference type="ARBA" id="ARBA00022777"/>
    </source>
</evidence>
<evidence type="ECO:0000259" key="6">
    <source>
        <dbReference type="PROSITE" id="PS50011"/>
    </source>
</evidence>
<dbReference type="Gene3D" id="1.10.510.10">
    <property type="entry name" value="Transferase(Phosphotransferase) domain 1"/>
    <property type="match status" value="1"/>
</dbReference>
<dbReference type="EMBL" id="MU827302">
    <property type="protein sequence ID" value="KAJ7365788.1"/>
    <property type="molecule type" value="Genomic_DNA"/>
</dbReference>
<comment type="subcellular location">
    <subcellularLocation>
        <location evidence="1">Cytoplasm</location>
    </subcellularLocation>
</comment>
<dbReference type="PANTHER" id="PTHR46392">
    <property type="entry name" value="DUAL SERINE/THREONINE AND TYROSINE PROTEIN KINASE"/>
    <property type="match status" value="1"/>
</dbReference>
<evidence type="ECO:0000313" key="7">
    <source>
        <dbReference type="EMBL" id="KAJ7365788.1"/>
    </source>
</evidence>
<organism evidence="7 8">
    <name type="scientific">Desmophyllum pertusum</name>
    <dbReference type="NCBI Taxonomy" id="174260"/>
    <lineage>
        <taxon>Eukaryota</taxon>
        <taxon>Metazoa</taxon>
        <taxon>Cnidaria</taxon>
        <taxon>Anthozoa</taxon>
        <taxon>Hexacorallia</taxon>
        <taxon>Scleractinia</taxon>
        <taxon>Caryophylliina</taxon>
        <taxon>Caryophylliidae</taxon>
        <taxon>Desmophyllum</taxon>
    </lineage>
</organism>
<keyword evidence="4" id="KW-0808">Transferase</keyword>
<evidence type="ECO:0000256" key="2">
    <source>
        <dbReference type="ARBA" id="ARBA00022490"/>
    </source>
</evidence>
<reference evidence="7" key="1">
    <citation type="submission" date="2023-01" db="EMBL/GenBank/DDBJ databases">
        <title>Genome assembly of the deep-sea coral Lophelia pertusa.</title>
        <authorList>
            <person name="Herrera S."/>
            <person name="Cordes E."/>
        </authorList>
    </citation>
    <scope>NUCLEOTIDE SEQUENCE</scope>
    <source>
        <strain evidence="7">USNM1676648</strain>
        <tissue evidence="7">Polyp</tissue>
    </source>
</reference>
<dbReference type="InterPro" id="IPR011009">
    <property type="entry name" value="Kinase-like_dom_sf"/>
</dbReference>
<keyword evidence="8" id="KW-1185">Reference proteome</keyword>